<feature type="compositionally biased region" description="Polar residues" evidence="6">
    <location>
        <begin position="590"/>
        <end position="605"/>
    </location>
</feature>
<dbReference type="Gene3D" id="2.30.30.140">
    <property type="match status" value="1"/>
</dbReference>
<dbReference type="Gene3D" id="1.10.8.10">
    <property type="entry name" value="DNA helicase RuvA subunit, C-terminal domain"/>
    <property type="match status" value="1"/>
</dbReference>
<dbReference type="PANTHER" id="PTHR13681:SF24">
    <property type="entry name" value="TUDOR DOMAIN-CONTAINING PROTEIN 3"/>
    <property type="match status" value="1"/>
</dbReference>
<feature type="domain" description="UBA" evidence="7">
    <location>
        <begin position="251"/>
        <end position="291"/>
    </location>
</feature>
<feature type="compositionally biased region" description="Low complexity" evidence="6">
    <location>
        <begin position="373"/>
        <end position="390"/>
    </location>
</feature>
<feature type="region of interest" description="Disordered" evidence="6">
    <location>
        <begin position="765"/>
        <end position="797"/>
    </location>
</feature>
<protein>
    <recommendedName>
        <fullName evidence="2">Tudor domain-containing protein 3</fullName>
    </recommendedName>
</protein>
<dbReference type="InterPro" id="IPR015940">
    <property type="entry name" value="UBA"/>
</dbReference>
<accession>A0ABM1VX61</accession>
<feature type="compositionally biased region" description="Low complexity" evidence="6">
    <location>
        <begin position="407"/>
        <end position="425"/>
    </location>
</feature>
<dbReference type="Pfam" id="PF00567">
    <property type="entry name" value="TUDOR"/>
    <property type="match status" value="1"/>
</dbReference>
<dbReference type="RefSeq" id="XP_035827003.1">
    <property type="nucleotide sequence ID" value="XM_035971110.1"/>
</dbReference>
<dbReference type="InterPro" id="IPR042470">
    <property type="entry name" value="RMI1_N_C_sf"/>
</dbReference>
<keyword evidence="9" id="KW-1185">Reference proteome</keyword>
<dbReference type="SMART" id="SM00165">
    <property type="entry name" value="UBA"/>
    <property type="match status" value="1"/>
</dbReference>
<name>A0ABM1VX61_APLCA</name>
<dbReference type="SMART" id="SM01161">
    <property type="entry name" value="DUF1767"/>
    <property type="match status" value="1"/>
</dbReference>
<dbReference type="PROSITE" id="PS50304">
    <property type="entry name" value="TUDOR"/>
    <property type="match status" value="1"/>
</dbReference>
<dbReference type="Pfam" id="PF08585">
    <property type="entry name" value="RMI1_N_C"/>
    <property type="match status" value="1"/>
</dbReference>
<dbReference type="Gene3D" id="2.40.50.770">
    <property type="entry name" value="RecQ-mediated genome instability protein Rmi1, C-terminal domain"/>
    <property type="match status" value="1"/>
</dbReference>
<feature type="compositionally biased region" description="Basic and acidic residues" evidence="6">
    <location>
        <begin position="318"/>
        <end position="330"/>
    </location>
</feature>
<evidence type="ECO:0000313" key="9">
    <source>
        <dbReference type="Proteomes" id="UP000694888"/>
    </source>
</evidence>
<reference evidence="10" key="1">
    <citation type="submission" date="2025-08" db="UniProtKB">
        <authorList>
            <consortium name="RefSeq"/>
        </authorList>
    </citation>
    <scope>IDENTIFICATION</scope>
</reference>
<dbReference type="GeneID" id="101853401"/>
<evidence type="ECO:0000313" key="10">
    <source>
        <dbReference type="RefSeq" id="XP_035827003.1"/>
    </source>
</evidence>
<evidence type="ECO:0000256" key="1">
    <source>
        <dbReference type="ARBA" id="ARBA00004123"/>
    </source>
</evidence>
<feature type="region of interest" description="Disordered" evidence="6">
    <location>
        <begin position="289"/>
        <end position="674"/>
    </location>
</feature>
<feature type="compositionally biased region" description="Polar residues" evidence="6">
    <location>
        <begin position="785"/>
        <end position="797"/>
    </location>
</feature>
<organism evidence="9 10">
    <name type="scientific">Aplysia californica</name>
    <name type="common">California sea hare</name>
    <dbReference type="NCBI Taxonomy" id="6500"/>
    <lineage>
        <taxon>Eukaryota</taxon>
        <taxon>Metazoa</taxon>
        <taxon>Spiralia</taxon>
        <taxon>Lophotrochozoa</taxon>
        <taxon>Mollusca</taxon>
        <taxon>Gastropoda</taxon>
        <taxon>Heterobranchia</taxon>
        <taxon>Euthyneura</taxon>
        <taxon>Tectipleura</taxon>
        <taxon>Aplysiida</taxon>
        <taxon>Aplysioidea</taxon>
        <taxon>Aplysiidae</taxon>
        <taxon>Aplysia</taxon>
    </lineage>
</organism>
<dbReference type="Proteomes" id="UP000694888">
    <property type="component" value="Unplaced"/>
</dbReference>
<feature type="compositionally biased region" description="Gly residues" evidence="6">
    <location>
        <begin position="483"/>
        <end position="494"/>
    </location>
</feature>
<evidence type="ECO:0000256" key="4">
    <source>
        <dbReference type="ARBA" id="ARBA00023242"/>
    </source>
</evidence>
<feature type="compositionally biased region" description="Basic and acidic residues" evidence="6">
    <location>
        <begin position="606"/>
        <end position="615"/>
    </location>
</feature>
<dbReference type="SUPFAM" id="SSF63748">
    <property type="entry name" value="Tudor/PWWP/MBT"/>
    <property type="match status" value="1"/>
</dbReference>
<feature type="compositionally biased region" description="Basic and acidic residues" evidence="6">
    <location>
        <begin position="442"/>
        <end position="453"/>
    </location>
</feature>
<dbReference type="InterPro" id="IPR013894">
    <property type="entry name" value="RMI1_OB"/>
</dbReference>
<evidence type="ECO:0000256" key="6">
    <source>
        <dbReference type="SAM" id="MobiDB-lite"/>
    </source>
</evidence>
<feature type="compositionally biased region" description="Gly residues" evidence="6">
    <location>
        <begin position="525"/>
        <end position="540"/>
    </location>
</feature>
<dbReference type="PROSITE" id="PS50030">
    <property type="entry name" value="UBA"/>
    <property type="match status" value="1"/>
</dbReference>
<keyword evidence="4" id="KW-0539">Nucleus</keyword>
<feature type="compositionally biased region" description="Basic and acidic residues" evidence="6">
    <location>
        <begin position="774"/>
        <end position="783"/>
    </location>
</feature>
<comment type="subcellular location">
    <subcellularLocation>
        <location evidence="1">Nucleus</location>
    </subcellularLocation>
</comment>
<dbReference type="PANTHER" id="PTHR13681">
    <property type="entry name" value="SURVIVAL OF MOTOR NEURON-RELATED-SPLICING FACTOR 30-RELATED"/>
    <property type="match status" value="1"/>
</dbReference>
<keyword evidence="3" id="KW-0156">Chromatin regulator</keyword>
<feature type="compositionally biased region" description="Gly residues" evidence="6">
    <location>
        <begin position="308"/>
        <end position="317"/>
    </location>
</feature>
<evidence type="ECO:0000259" key="8">
    <source>
        <dbReference type="PROSITE" id="PS50304"/>
    </source>
</evidence>
<dbReference type="InterPro" id="IPR002999">
    <property type="entry name" value="Tudor"/>
</dbReference>
<feature type="compositionally biased region" description="Polar residues" evidence="6">
    <location>
        <begin position="632"/>
        <end position="646"/>
    </location>
</feature>
<feature type="compositionally biased region" description="Polar residues" evidence="6">
    <location>
        <begin position="541"/>
        <end position="550"/>
    </location>
</feature>
<evidence type="ECO:0000256" key="2">
    <source>
        <dbReference type="ARBA" id="ARBA00013421"/>
    </source>
</evidence>
<dbReference type="InterPro" id="IPR009060">
    <property type="entry name" value="UBA-like_sf"/>
</dbReference>
<feature type="compositionally biased region" description="Basic and acidic residues" evidence="6">
    <location>
        <begin position="353"/>
        <end position="371"/>
    </location>
</feature>
<comment type="function">
    <text evidence="5">Scaffolding protein that specifically recognizes and binds dimethylarginine-containing proteins. Plays a role in the regulation of translation of target mRNAs by binding Arg/Gly-rich motifs (GAR) in dimethylarginine-containing proteins. In nucleus, acts as a coactivator: recognizes and binds asymmetric dimethylation on the core histone tails associated with transcriptional activation (H3R17me2a and H4R3me2a) and recruits proteins at these arginine-methylated loci. In cytoplasm, acts as an antiviral factor that participates in the assembly of stress granules together with G3BP1.</text>
</comment>
<feature type="compositionally biased region" description="Basic and acidic residues" evidence="6">
    <location>
        <begin position="392"/>
        <end position="406"/>
    </location>
</feature>
<feature type="compositionally biased region" description="Basic and acidic residues" evidence="6">
    <location>
        <begin position="297"/>
        <end position="307"/>
    </location>
</feature>
<dbReference type="CDD" id="cd14270">
    <property type="entry name" value="UBA"/>
    <property type="match status" value="1"/>
</dbReference>
<dbReference type="SUPFAM" id="SSF46934">
    <property type="entry name" value="UBA-like"/>
    <property type="match status" value="1"/>
</dbReference>
<evidence type="ECO:0000256" key="5">
    <source>
        <dbReference type="ARBA" id="ARBA00035105"/>
    </source>
</evidence>
<evidence type="ECO:0000259" key="7">
    <source>
        <dbReference type="PROSITE" id="PS50030"/>
    </source>
</evidence>
<dbReference type="SMART" id="SM00333">
    <property type="entry name" value="TUDOR"/>
    <property type="match status" value="1"/>
</dbReference>
<gene>
    <name evidence="10" type="primary">LOC101853401</name>
</gene>
<feature type="compositionally biased region" description="Basic and acidic residues" evidence="6">
    <location>
        <begin position="575"/>
        <end position="587"/>
    </location>
</feature>
<feature type="domain" description="Tudor" evidence="8">
    <location>
        <begin position="686"/>
        <end position="746"/>
    </location>
</feature>
<sequence>MAAAELDRRGWHLSDEGIAQCTGGNDKSNADAIIKKALDSDLRDVGGKWLNEDINRGRLDYVEGPAVLQLQKLRVVSAPKDNEESQTAPRLCRLSLTDGHTTCSAVTLEAVKGLGVNTPPGSKVLLSGTVEVETNFLLLNGKNTSLLGGHVESLADPWELKKTLAKQSQIRSNMRGEGGPPLFVPFGKKIANEPLPPARKDNFKSLNNNKEKKIEEDSEFQQQRQATINQALQAKSHGGGVKTFGGGQKQPINDKDLARIVEMGFSAEEGTSALKVSGGNVSEAINTLLSGGHRYQRGGDRGGDRGGRQGSRGGGSENRGEGRRRGRDREFDEDGDGPLNTRPSGPATLFDFLETKIPAKEESHRGGRGVERPATSLLPPPASASAANSTRHNRDQGYSDKPDRRPQSSQPYSSSTSSYDSRSTQNRINFHHRDGGGPPRGGYRDNADHHAGEDSGPGHWNRQQQQHQQQQNLPPRFARMGRGDGGQGGGGAPGERGNSYNNQNKQWKEGNRYQQQGRGQDYSGRDGGGPKNVQQPGGGRYNNNQFSNDSRPPREPPQQQQENDFKKQPPNQDHNAAKDKGNARADGQRVQGNNNDSTGGPNRNSSRGDTRDGKNFEQTGGGGGGPGRSHQNRGPSQRGPYNQQHVPPSAGAPGYPPQVALDAHHMPYGGKPGFGGPQFPGNGAVPVGLGDTCLARYWEDNEFYPAVVEAIAPNGNTVVVTFIDYGNHEEVFVGDVQPLQQSGWNPQHFHAGPAFVPPMEFTRGGGYYSGGGGRRHDTGERRKPTQSYYQPPNQKSH</sequence>
<proteinExistence type="predicted"/>
<evidence type="ECO:0000256" key="3">
    <source>
        <dbReference type="ARBA" id="ARBA00022853"/>
    </source>
</evidence>